<dbReference type="InterPro" id="IPR025736">
    <property type="entry name" value="PucR_C-HTH_dom"/>
</dbReference>
<comment type="caution">
    <text evidence="2">The sequence shown here is derived from an EMBL/GenBank/DDBJ whole genome shotgun (WGS) entry which is preliminary data.</text>
</comment>
<dbReference type="Proteomes" id="UP000240739">
    <property type="component" value="Unassembled WGS sequence"/>
</dbReference>
<dbReference type="AlphaFoldDB" id="A0A2T4UEV0"/>
<dbReference type="EMBL" id="PYYB01000002">
    <property type="protein sequence ID" value="PTL56314.1"/>
    <property type="molecule type" value="Genomic_DNA"/>
</dbReference>
<feature type="domain" description="PucR C-terminal helix-turn-helix" evidence="1">
    <location>
        <begin position="316"/>
        <end position="372"/>
    </location>
</feature>
<dbReference type="PANTHER" id="PTHR33744:SF1">
    <property type="entry name" value="DNA-BINDING TRANSCRIPTIONAL ACTIVATOR ADER"/>
    <property type="match status" value="1"/>
</dbReference>
<dbReference type="PANTHER" id="PTHR33744">
    <property type="entry name" value="CARBOHYDRATE DIACID REGULATOR"/>
    <property type="match status" value="1"/>
</dbReference>
<name>A0A2T4UEV0_9ACTN</name>
<reference evidence="2 3" key="1">
    <citation type="submission" date="2018-03" db="EMBL/GenBank/DDBJ databases">
        <title>Aquarubrobacter algicola gen. nov., sp. nov., a novel actinobacterium isolated from shallow eutrophic lake during the end of cyanobacterial harmful algal blooms.</title>
        <authorList>
            <person name="Chun S.J."/>
        </authorList>
    </citation>
    <scope>NUCLEOTIDE SEQUENCE [LARGE SCALE GENOMIC DNA]</scope>
    <source>
        <strain evidence="2 3">Seoho-28</strain>
    </source>
</reference>
<dbReference type="Gene3D" id="1.10.10.2840">
    <property type="entry name" value="PucR C-terminal helix-turn-helix domain"/>
    <property type="match status" value="2"/>
</dbReference>
<gene>
    <name evidence="2" type="ORF">C7Y72_15175</name>
</gene>
<feature type="domain" description="PucR C-terminal helix-turn-helix" evidence="1">
    <location>
        <begin position="653"/>
        <end position="711"/>
    </location>
</feature>
<proteinExistence type="predicted"/>
<sequence length="726" mass="75124">MTLPEGGAEAVEPTVDRGELVGRLASEVRWDDVDRGAIDRIRAALPAAAPLPTATLTAGVPALARAVRVLVVDLLVEQRRLAPGDTDVPAEAAVDLVALLGLPADVVAAIPALQAAAVWERLVAAARIDELPALNAAAGPLGAVPGIVAAVLDRLADPAVGTGTQERRSREQLLAAAVPVAAPAADPRSARLAVALRPGGGVREHAALAAELRSAGVEATLLADHVVARVPAAGLPSPGPGVLLAAETTSHPDAVPARAARLREVLRRADPTDPSFVFDERDHVAERLLLSCPQVHRAIRARVRRVLAGGAPEADLATARVYLREGCDVRATAQTLGLHRETVRYRLGRLGATLGVDLRTWRGRTALLLAVRSERLPEPPTVPAGRPVAERGDRGPVSLGEGVEALAAARRGARASVAADLLADALARAGASASGGALLRAVGAELEDGWAAAGAVRASWPADRCTALVPLAALARRVGDGETIAQAPREALGEALLVGEPSPWIVEGLAAAAGFARGSLVRPAVYRAVTPSLARSVAMDLRGEGRVAIARGAVVLGLGGEEQGAEPTLQGLAGLRGVAAIGELTGVPELAAQVQPLVSLTDVALAAGRRGILDPVDGLLELLLLARPDLAEALQRSVLGPLEDHDASRGVDLVQTLQRHVELDLRRRRTAEDLHLHANSVDHRLAAIARLTGLSFRDPADVLLLQLAVAARRLGHGRPPVAERAR</sequence>
<accession>A0A2T4UEV0</accession>
<dbReference type="InterPro" id="IPR042070">
    <property type="entry name" value="PucR_C-HTH_sf"/>
</dbReference>
<protein>
    <recommendedName>
        <fullName evidence="1">PucR C-terminal helix-turn-helix domain-containing protein</fullName>
    </recommendedName>
</protein>
<evidence type="ECO:0000313" key="2">
    <source>
        <dbReference type="EMBL" id="PTL56314.1"/>
    </source>
</evidence>
<dbReference type="Pfam" id="PF13556">
    <property type="entry name" value="HTH_30"/>
    <property type="match status" value="2"/>
</dbReference>
<keyword evidence="3" id="KW-1185">Reference proteome</keyword>
<evidence type="ECO:0000259" key="1">
    <source>
        <dbReference type="Pfam" id="PF13556"/>
    </source>
</evidence>
<dbReference type="InterPro" id="IPR051448">
    <property type="entry name" value="CdaR-like_regulators"/>
</dbReference>
<organism evidence="2 3">
    <name type="scientific">Paraconexibacter algicola</name>
    <dbReference type="NCBI Taxonomy" id="2133960"/>
    <lineage>
        <taxon>Bacteria</taxon>
        <taxon>Bacillati</taxon>
        <taxon>Actinomycetota</taxon>
        <taxon>Thermoleophilia</taxon>
        <taxon>Solirubrobacterales</taxon>
        <taxon>Paraconexibacteraceae</taxon>
        <taxon>Paraconexibacter</taxon>
    </lineage>
</organism>
<evidence type="ECO:0000313" key="3">
    <source>
        <dbReference type="Proteomes" id="UP000240739"/>
    </source>
</evidence>